<dbReference type="WormBase" id="SRAE_X000082400">
    <property type="protein sequence ID" value="SRP09451"/>
    <property type="gene ID" value="WBGene00266385"/>
</dbReference>
<evidence type="ECO:0000313" key="5">
    <source>
        <dbReference type="WormBase" id="SRAE_X000082400"/>
    </source>
</evidence>
<dbReference type="Proteomes" id="UP000035682">
    <property type="component" value="Unplaced"/>
</dbReference>
<name>A0A090LV14_STRRB</name>
<evidence type="ECO:0000313" key="2">
    <source>
        <dbReference type="EMBL" id="CEF71499.1"/>
    </source>
</evidence>
<keyword evidence="1" id="KW-0472">Membrane</keyword>
<evidence type="ECO:0000313" key="4">
    <source>
        <dbReference type="WBParaSite" id="SRAE_X000082400.1"/>
    </source>
</evidence>
<dbReference type="WBParaSite" id="SRAE_X000082400.1">
    <property type="protein sequence ID" value="SRAE_X000082400.1"/>
    <property type="gene ID" value="WBGene00266385"/>
</dbReference>
<keyword evidence="3" id="KW-1185">Reference proteome</keyword>
<proteinExistence type="predicted"/>
<evidence type="ECO:0000313" key="3">
    <source>
        <dbReference type="Proteomes" id="UP000035682"/>
    </source>
</evidence>
<protein>
    <submittedName>
        <fullName evidence="4">TGF_BETA_2 domain-containing protein</fullName>
    </submittedName>
</protein>
<dbReference type="AlphaFoldDB" id="A0A090LV14"/>
<dbReference type="CTD" id="36383879"/>
<dbReference type="EMBL" id="LN609530">
    <property type="protein sequence ID" value="CEF71499.1"/>
    <property type="molecule type" value="Genomic_DNA"/>
</dbReference>
<reference evidence="4" key="2">
    <citation type="submission" date="2020-12" db="UniProtKB">
        <authorList>
            <consortium name="WormBaseParasite"/>
        </authorList>
    </citation>
    <scope>IDENTIFICATION</scope>
</reference>
<feature type="transmembrane region" description="Helical" evidence="1">
    <location>
        <begin position="6"/>
        <end position="25"/>
    </location>
</feature>
<keyword evidence="1" id="KW-0812">Transmembrane</keyword>
<keyword evidence="1" id="KW-1133">Transmembrane helix</keyword>
<dbReference type="InterPro" id="IPR029034">
    <property type="entry name" value="Cystine-knot_cytokine"/>
</dbReference>
<sequence>MVNFLSNFFIILITMIIVIINTMPLDNPDNETTKIVKNNCVKTSNMFDVLKIYPNAVFPTLIDIGMCSGTCNVNKKIIFEGKEIWEKETNKCTITNFNFLTIYLHDKASNKIVPFQIHELVVNECGCKL</sequence>
<dbReference type="GeneID" id="36383879"/>
<dbReference type="RefSeq" id="XP_024510695.1">
    <property type="nucleotide sequence ID" value="XM_024645214.1"/>
</dbReference>
<gene>
    <name evidence="2 4 5" type="ORF">SRAE_X000082400</name>
</gene>
<accession>A0A090LV14</accession>
<reference evidence="2 3" key="1">
    <citation type="submission" date="2014-09" db="EMBL/GenBank/DDBJ databases">
        <authorList>
            <person name="Martin A.A."/>
        </authorList>
    </citation>
    <scope>NUCLEOTIDE SEQUENCE</scope>
    <source>
        <strain evidence="3">ED321</strain>
        <strain evidence="2">ED321 Heterogonic</strain>
    </source>
</reference>
<evidence type="ECO:0000256" key="1">
    <source>
        <dbReference type="SAM" id="Phobius"/>
    </source>
</evidence>
<organism evidence="2">
    <name type="scientific">Strongyloides ratti</name>
    <name type="common">Parasitic roundworm</name>
    <dbReference type="NCBI Taxonomy" id="34506"/>
    <lineage>
        <taxon>Eukaryota</taxon>
        <taxon>Metazoa</taxon>
        <taxon>Ecdysozoa</taxon>
        <taxon>Nematoda</taxon>
        <taxon>Chromadorea</taxon>
        <taxon>Rhabditida</taxon>
        <taxon>Tylenchina</taxon>
        <taxon>Panagrolaimomorpha</taxon>
        <taxon>Strongyloidoidea</taxon>
        <taxon>Strongyloididae</taxon>
        <taxon>Strongyloides</taxon>
    </lineage>
</organism>
<dbReference type="SUPFAM" id="SSF57501">
    <property type="entry name" value="Cystine-knot cytokines"/>
    <property type="match status" value="1"/>
</dbReference>
<dbReference type="Gene3D" id="2.10.90.10">
    <property type="entry name" value="Cystine-knot cytokines"/>
    <property type="match status" value="1"/>
</dbReference>